<protein>
    <submittedName>
        <fullName evidence="1">Alpha/beta hydrolase</fullName>
    </submittedName>
</protein>
<dbReference type="PANTHER" id="PTHR48098:SF3">
    <property type="entry name" value="IRON(III) ENTEROBACTIN ESTERASE"/>
    <property type="match status" value="1"/>
</dbReference>
<gene>
    <name evidence="1" type="ORF">ACFFNY_18400</name>
</gene>
<dbReference type="GO" id="GO:0016787">
    <property type="term" value="F:hydrolase activity"/>
    <property type="evidence" value="ECO:0007669"/>
    <property type="project" value="UniProtKB-KW"/>
</dbReference>
<organism evidence="1 2">
    <name type="scientific">Paenibacillus hodogayensis</name>
    <dbReference type="NCBI Taxonomy" id="279208"/>
    <lineage>
        <taxon>Bacteria</taxon>
        <taxon>Bacillati</taxon>
        <taxon>Bacillota</taxon>
        <taxon>Bacilli</taxon>
        <taxon>Bacillales</taxon>
        <taxon>Paenibacillaceae</taxon>
        <taxon>Paenibacillus</taxon>
    </lineage>
</organism>
<accession>A0ABV5VZ06</accession>
<comment type="caution">
    <text evidence="1">The sequence shown here is derived from an EMBL/GenBank/DDBJ whole genome shotgun (WGS) entry which is preliminary data.</text>
</comment>
<dbReference type="SUPFAM" id="SSF53474">
    <property type="entry name" value="alpha/beta-Hydrolases"/>
    <property type="match status" value="1"/>
</dbReference>
<name>A0ABV5VZ06_9BACL</name>
<reference evidence="1 2" key="1">
    <citation type="submission" date="2024-09" db="EMBL/GenBank/DDBJ databases">
        <authorList>
            <person name="Sun Q."/>
            <person name="Mori K."/>
        </authorList>
    </citation>
    <scope>NUCLEOTIDE SEQUENCE [LARGE SCALE GENOMIC DNA]</scope>
    <source>
        <strain evidence="1 2">JCM 12520</strain>
    </source>
</reference>
<keyword evidence="2" id="KW-1185">Reference proteome</keyword>
<dbReference type="Pfam" id="PF00756">
    <property type="entry name" value="Esterase"/>
    <property type="match status" value="1"/>
</dbReference>
<dbReference type="InterPro" id="IPR050583">
    <property type="entry name" value="Mycobacterial_A85_antigen"/>
</dbReference>
<keyword evidence="1" id="KW-0378">Hydrolase</keyword>
<dbReference type="EMBL" id="JBHMAG010000012">
    <property type="protein sequence ID" value="MFB9753542.1"/>
    <property type="molecule type" value="Genomic_DNA"/>
</dbReference>
<dbReference type="InterPro" id="IPR029058">
    <property type="entry name" value="AB_hydrolase_fold"/>
</dbReference>
<dbReference type="Proteomes" id="UP001589619">
    <property type="component" value="Unassembled WGS sequence"/>
</dbReference>
<dbReference type="RefSeq" id="WP_344901101.1">
    <property type="nucleotide sequence ID" value="NZ_BAAAYO010000001.1"/>
</dbReference>
<evidence type="ECO:0000313" key="1">
    <source>
        <dbReference type="EMBL" id="MFB9753542.1"/>
    </source>
</evidence>
<dbReference type="InterPro" id="IPR000801">
    <property type="entry name" value="Esterase-like"/>
</dbReference>
<dbReference type="PANTHER" id="PTHR48098">
    <property type="entry name" value="ENTEROCHELIN ESTERASE-RELATED"/>
    <property type="match status" value="1"/>
</dbReference>
<dbReference type="Gene3D" id="3.40.50.1820">
    <property type="entry name" value="alpha/beta hydrolase"/>
    <property type="match status" value="1"/>
</dbReference>
<proteinExistence type="predicted"/>
<sequence>MDGTIHVHRVRDRAVSIYVPPDYDAGSDTYPVAYVQDGDELFAPGKGDSLTVLEAMFGSGELEPLLLVGVEPKERLNEYTPWPARALVEEFADFGGQGAGYIDFLEDELKPFVDKHYRTKPCRADTGIIGASLGGLVSMYAAYTRPDLFGGIGSLSGSYWYEGFVGYMRHNPLGRQDLRIYMYVGGAEGANKTTLQKDMIARTKEAHGLLLEQGLGRRLAPLTIEDGAGHEWSCFIKRFPEALRWMFAHKDDVEENSRP</sequence>
<evidence type="ECO:0000313" key="2">
    <source>
        <dbReference type="Proteomes" id="UP001589619"/>
    </source>
</evidence>